<dbReference type="GO" id="GO:0102208">
    <property type="term" value="F:2-polyprenyl-6-hydroxyphenol methylase activity"/>
    <property type="evidence" value="ECO:0007669"/>
    <property type="project" value="UniProtKB-EC"/>
</dbReference>
<keyword evidence="4 5" id="KW-0949">S-adenosyl-L-methionine</keyword>
<name>A0A1G8W396_9GAMM</name>
<dbReference type="Pfam" id="PF13489">
    <property type="entry name" value="Methyltransf_23"/>
    <property type="match status" value="1"/>
</dbReference>
<comment type="pathway">
    <text evidence="5">Cofactor biosynthesis; ubiquinone biosynthesis.</text>
</comment>
<protein>
    <recommendedName>
        <fullName evidence="5">Ubiquinone biosynthesis O-methyltransferase</fullName>
    </recommendedName>
    <alternativeName>
        <fullName evidence="5">2-polyprenyl-6-hydroxyphenol methylase</fullName>
        <ecNumber evidence="5">2.1.1.222</ecNumber>
    </alternativeName>
    <alternativeName>
        <fullName evidence="5">3-demethylubiquinone 3-O-methyltransferase</fullName>
        <ecNumber evidence="5">2.1.1.64</ecNumber>
    </alternativeName>
</protein>
<dbReference type="GO" id="GO:0061542">
    <property type="term" value="F:3-demethylubiquinol 3-O-methyltransferase activity"/>
    <property type="evidence" value="ECO:0007669"/>
    <property type="project" value="UniProtKB-UniRule"/>
</dbReference>
<dbReference type="InterPro" id="IPR010233">
    <property type="entry name" value="UbiG_MeTrfase"/>
</dbReference>
<dbReference type="EMBL" id="FNEM01000012">
    <property type="protein sequence ID" value="SDJ71940.1"/>
    <property type="molecule type" value="Genomic_DNA"/>
</dbReference>
<feature type="binding site" evidence="5">
    <location>
        <position position="123"/>
    </location>
    <ligand>
        <name>S-adenosyl-L-methionine</name>
        <dbReference type="ChEBI" id="CHEBI:59789"/>
    </ligand>
</feature>
<dbReference type="GO" id="GO:0010420">
    <property type="term" value="F:polyprenyldihydroxybenzoate methyltransferase activity"/>
    <property type="evidence" value="ECO:0007669"/>
    <property type="project" value="InterPro"/>
</dbReference>
<keyword evidence="7" id="KW-1185">Reference proteome</keyword>
<accession>A0A1G8W396</accession>
<dbReference type="Gene3D" id="3.40.50.150">
    <property type="entry name" value="Vaccinia Virus protein VP39"/>
    <property type="match status" value="1"/>
</dbReference>
<gene>
    <name evidence="5" type="primary">ubiG</name>
    <name evidence="6" type="ORF">SAMN04488540_11258</name>
</gene>
<dbReference type="SUPFAM" id="SSF53335">
    <property type="entry name" value="S-adenosyl-L-methionine-dependent methyltransferases"/>
    <property type="match status" value="1"/>
</dbReference>
<feature type="binding site" evidence="5">
    <location>
        <position position="79"/>
    </location>
    <ligand>
        <name>S-adenosyl-L-methionine</name>
        <dbReference type="ChEBI" id="CHEBI:59789"/>
    </ligand>
</feature>
<evidence type="ECO:0000256" key="4">
    <source>
        <dbReference type="ARBA" id="ARBA00022691"/>
    </source>
</evidence>
<dbReference type="FunFam" id="3.40.50.150:FF:000028">
    <property type="entry name" value="Ubiquinone biosynthesis O-methyltransferase"/>
    <property type="match status" value="1"/>
</dbReference>
<proteinExistence type="inferred from homology"/>
<comment type="similarity">
    <text evidence="5">Belongs to the methyltransferase superfamily. UbiG/COQ3 family.</text>
</comment>
<dbReference type="CDD" id="cd02440">
    <property type="entry name" value="AdoMet_MTases"/>
    <property type="match status" value="1"/>
</dbReference>
<dbReference type="NCBIfam" id="TIGR01983">
    <property type="entry name" value="UbiG"/>
    <property type="match status" value="1"/>
</dbReference>
<evidence type="ECO:0000256" key="2">
    <source>
        <dbReference type="ARBA" id="ARBA00022679"/>
    </source>
</evidence>
<reference evidence="7" key="1">
    <citation type="submission" date="2016-10" db="EMBL/GenBank/DDBJ databases">
        <authorList>
            <person name="Varghese N."/>
            <person name="Submissions S."/>
        </authorList>
    </citation>
    <scope>NUCLEOTIDE SEQUENCE [LARGE SCALE GENOMIC DNA]</scope>
    <source>
        <strain evidence="7">DSM 23317</strain>
    </source>
</reference>
<feature type="binding site" evidence="5">
    <location>
        <position position="58"/>
    </location>
    <ligand>
        <name>S-adenosyl-L-methionine</name>
        <dbReference type="ChEBI" id="CHEBI:59789"/>
    </ligand>
</feature>
<dbReference type="AlphaFoldDB" id="A0A1G8W396"/>
<dbReference type="PANTHER" id="PTHR43464">
    <property type="entry name" value="METHYLTRANSFERASE"/>
    <property type="match status" value="1"/>
</dbReference>
<dbReference type="GO" id="GO:0032259">
    <property type="term" value="P:methylation"/>
    <property type="evidence" value="ECO:0007669"/>
    <property type="project" value="UniProtKB-KW"/>
</dbReference>
<dbReference type="OrthoDB" id="9801538at2"/>
<keyword evidence="3 5" id="KW-0831">Ubiquinone biosynthesis</keyword>
<dbReference type="UniPathway" id="UPA00232"/>
<evidence type="ECO:0000313" key="6">
    <source>
        <dbReference type="EMBL" id="SDJ71940.1"/>
    </source>
</evidence>
<dbReference type="RefSeq" id="WP_090366269.1">
    <property type="nucleotide sequence ID" value="NZ_FNEM01000012.1"/>
</dbReference>
<evidence type="ECO:0000256" key="5">
    <source>
        <dbReference type="HAMAP-Rule" id="MF_00472"/>
    </source>
</evidence>
<dbReference type="EC" id="2.1.1.64" evidence="5"/>
<dbReference type="Proteomes" id="UP000199527">
    <property type="component" value="Unassembled WGS sequence"/>
</dbReference>
<keyword evidence="6" id="KW-0830">Ubiquinone</keyword>
<feature type="binding site" evidence="5">
    <location>
        <position position="38"/>
    </location>
    <ligand>
        <name>S-adenosyl-L-methionine</name>
        <dbReference type="ChEBI" id="CHEBI:59789"/>
    </ligand>
</feature>
<dbReference type="HAMAP" id="MF_00472">
    <property type="entry name" value="UbiG"/>
    <property type="match status" value="1"/>
</dbReference>
<dbReference type="PANTHER" id="PTHR43464:SF19">
    <property type="entry name" value="UBIQUINONE BIOSYNTHESIS O-METHYLTRANSFERASE, MITOCHONDRIAL"/>
    <property type="match status" value="1"/>
</dbReference>
<organism evidence="6 7">
    <name type="scientific">Ferrimonas sediminum</name>
    <dbReference type="NCBI Taxonomy" id="718193"/>
    <lineage>
        <taxon>Bacteria</taxon>
        <taxon>Pseudomonadati</taxon>
        <taxon>Pseudomonadota</taxon>
        <taxon>Gammaproteobacteria</taxon>
        <taxon>Alteromonadales</taxon>
        <taxon>Ferrimonadaceae</taxon>
        <taxon>Ferrimonas</taxon>
    </lineage>
</organism>
<keyword evidence="2 5" id="KW-0808">Transferase</keyword>
<sequence>MQQSNVDPVEVGKFEKLATTWWDPLGHSKPLHQLNPLRAGYIERHADGLFGKQVLDVGCGGGLLTEAMAKAGARATGLDMGEEPVEVARLHALESELEINYQLCTAEAHAEHKGGHYDVVTCMEMLEHVPDPESVIRACAAMVKPGGHLYLSTINKTPLAYLTTIVGAEQIVKVLPKGTHDYKKFLRPSQLIRWCEQAGLRVAHADGVLYNPLTETFKLSNRMDINYMIHAVKPDETHGSESPTL</sequence>
<comment type="catalytic activity">
    <reaction evidence="5">
        <text>a 3-(all-trans-polyprenyl)benzene-1,2-diol + S-adenosyl-L-methionine = a 2-methoxy-6-(all-trans-polyprenyl)phenol + S-adenosyl-L-homocysteine + H(+)</text>
        <dbReference type="Rhea" id="RHEA:31411"/>
        <dbReference type="Rhea" id="RHEA-COMP:9550"/>
        <dbReference type="Rhea" id="RHEA-COMP:9551"/>
        <dbReference type="ChEBI" id="CHEBI:15378"/>
        <dbReference type="ChEBI" id="CHEBI:57856"/>
        <dbReference type="ChEBI" id="CHEBI:59789"/>
        <dbReference type="ChEBI" id="CHEBI:62729"/>
        <dbReference type="ChEBI" id="CHEBI:62731"/>
        <dbReference type="EC" id="2.1.1.222"/>
    </reaction>
</comment>
<dbReference type="InterPro" id="IPR029063">
    <property type="entry name" value="SAM-dependent_MTases_sf"/>
</dbReference>
<comment type="catalytic activity">
    <reaction evidence="5">
        <text>a 3-demethylubiquinol + S-adenosyl-L-methionine = a ubiquinol + S-adenosyl-L-homocysteine + H(+)</text>
        <dbReference type="Rhea" id="RHEA:44380"/>
        <dbReference type="Rhea" id="RHEA-COMP:9566"/>
        <dbReference type="Rhea" id="RHEA-COMP:10914"/>
        <dbReference type="ChEBI" id="CHEBI:15378"/>
        <dbReference type="ChEBI" id="CHEBI:17976"/>
        <dbReference type="ChEBI" id="CHEBI:57856"/>
        <dbReference type="ChEBI" id="CHEBI:59789"/>
        <dbReference type="ChEBI" id="CHEBI:84422"/>
        <dbReference type="EC" id="2.1.1.64"/>
    </reaction>
</comment>
<dbReference type="EC" id="2.1.1.222" evidence="5"/>
<keyword evidence="1 5" id="KW-0489">Methyltransferase</keyword>
<evidence type="ECO:0000256" key="1">
    <source>
        <dbReference type="ARBA" id="ARBA00022603"/>
    </source>
</evidence>
<evidence type="ECO:0000256" key="3">
    <source>
        <dbReference type="ARBA" id="ARBA00022688"/>
    </source>
</evidence>
<evidence type="ECO:0000313" key="7">
    <source>
        <dbReference type="Proteomes" id="UP000199527"/>
    </source>
</evidence>
<comment type="function">
    <text evidence="5">O-methyltransferase that catalyzes the 2 O-methylation steps in the ubiquinone biosynthetic pathway.</text>
</comment>